<proteinExistence type="predicted"/>
<reference evidence="2 3" key="1">
    <citation type="submission" date="2017-10" db="EMBL/GenBank/DDBJ databases">
        <title>Comparative genomics between pathogenic Norcardia.</title>
        <authorList>
            <person name="Zeng L."/>
        </authorList>
    </citation>
    <scope>NUCLEOTIDE SEQUENCE [LARGE SCALE GENOMIC DNA]</scope>
    <source>
        <strain evidence="2 3">NC_YFY_NT001</strain>
        <plasmid evidence="3">p_nc_yfy_nt001</plasmid>
    </source>
</reference>
<organism evidence="2 3">
    <name type="scientific">Nocardia terpenica</name>
    <dbReference type="NCBI Taxonomy" id="455432"/>
    <lineage>
        <taxon>Bacteria</taxon>
        <taxon>Bacillati</taxon>
        <taxon>Actinomycetota</taxon>
        <taxon>Actinomycetes</taxon>
        <taxon>Mycobacteriales</taxon>
        <taxon>Nocardiaceae</taxon>
        <taxon>Nocardia</taxon>
    </lineage>
</organism>
<evidence type="ECO:0000313" key="2">
    <source>
        <dbReference type="EMBL" id="ATL72527.1"/>
    </source>
</evidence>
<name>A0A291RYY1_9NOCA</name>
<keyword evidence="2" id="KW-0614">Plasmid</keyword>
<dbReference type="Pfam" id="PF01476">
    <property type="entry name" value="LysM"/>
    <property type="match status" value="1"/>
</dbReference>
<gene>
    <name evidence="2" type="ORF">CRH09_39855</name>
</gene>
<evidence type="ECO:0000313" key="3">
    <source>
        <dbReference type="Proteomes" id="UP000221961"/>
    </source>
</evidence>
<dbReference type="Proteomes" id="UP000221961">
    <property type="component" value="Plasmid p_NC_YFY_NT001"/>
</dbReference>
<evidence type="ECO:0000259" key="1">
    <source>
        <dbReference type="Pfam" id="PF01476"/>
    </source>
</evidence>
<feature type="domain" description="LysM" evidence="1">
    <location>
        <begin position="118"/>
        <end position="135"/>
    </location>
</feature>
<dbReference type="KEGG" id="ntp:CRH09_39855"/>
<geneLocation type="plasmid" evidence="3">
    <name>p_nc_yfy_nt001</name>
</geneLocation>
<dbReference type="EMBL" id="CP023779">
    <property type="protein sequence ID" value="ATL72527.1"/>
    <property type="molecule type" value="Genomic_DNA"/>
</dbReference>
<dbReference type="AlphaFoldDB" id="A0A291RYY1"/>
<sequence length="146" mass="15556">MARIAKLNDWIGQAVMAIADAKTAGVTGEHLEDTLRGIARKNSTAYTDIPESVRDAIAAEDSTSASADPARARLAARTAEQTFLPLVARIAKLREWVEQAVLAVQDAKASGVEGEHLEDTLRGIARKNGTSYTDIPESVRTAIAAD</sequence>
<dbReference type="InterPro" id="IPR018392">
    <property type="entry name" value="LysM"/>
</dbReference>
<protein>
    <recommendedName>
        <fullName evidence="1">LysM domain-containing protein</fullName>
    </recommendedName>
</protein>
<accession>A0A291RYY1</accession>